<reference evidence="1" key="1">
    <citation type="submission" date="2023-07" db="EMBL/GenBank/DDBJ databases">
        <title>Genomic Encyclopedia of Type Strains, Phase IV (KMG-IV): sequencing the most valuable type-strain genomes for metagenomic binning, comparative biology and taxonomic classification.</title>
        <authorList>
            <person name="Goeker M."/>
        </authorList>
    </citation>
    <scope>NUCLEOTIDE SEQUENCE</scope>
    <source>
        <strain evidence="1">DSM 26174</strain>
    </source>
</reference>
<accession>A0AAE3XSC0</accession>
<protein>
    <submittedName>
        <fullName evidence="1">Uncharacterized protein</fullName>
    </submittedName>
</protein>
<dbReference type="RefSeq" id="WP_309942741.1">
    <property type="nucleotide sequence ID" value="NZ_AP025308.1"/>
</dbReference>
<evidence type="ECO:0000313" key="1">
    <source>
        <dbReference type="EMBL" id="MDR6241717.1"/>
    </source>
</evidence>
<dbReference type="AlphaFoldDB" id="A0AAE3XSC0"/>
<gene>
    <name evidence="1" type="ORF">HNQ88_004804</name>
</gene>
<sequence length="112" mass="12965">MDVVGYELEIDVDWDSLAKDGNVDQYELSIPDVYFAPVLKVFKDVCQDDMGKEALQEVVKKIEFKNENDIWSARDWVKLKGDVLILDHETTTNSGNIDDRAYYLNEVLENNF</sequence>
<proteinExistence type="predicted"/>
<dbReference type="Proteomes" id="UP001185092">
    <property type="component" value="Unassembled WGS sequence"/>
</dbReference>
<dbReference type="EMBL" id="JAVDQD010000010">
    <property type="protein sequence ID" value="MDR6241717.1"/>
    <property type="molecule type" value="Genomic_DNA"/>
</dbReference>
<name>A0AAE3XSC0_9BACT</name>
<comment type="caution">
    <text evidence="1">The sequence shown here is derived from an EMBL/GenBank/DDBJ whole genome shotgun (WGS) entry which is preliminary data.</text>
</comment>
<keyword evidence="2" id="KW-1185">Reference proteome</keyword>
<evidence type="ECO:0000313" key="2">
    <source>
        <dbReference type="Proteomes" id="UP001185092"/>
    </source>
</evidence>
<organism evidence="1 2">
    <name type="scientific">Aureibacter tunicatorum</name>
    <dbReference type="NCBI Taxonomy" id="866807"/>
    <lineage>
        <taxon>Bacteria</taxon>
        <taxon>Pseudomonadati</taxon>
        <taxon>Bacteroidota</taxon>
        <taxon>Cytophagia</taxon>
        <taxon>Cytophagales</taxon>
        <taxon>Persicobacteraceae</taxon>
        <taxon>Aureibacter</taxon>
    </lineage>
</organism>